<evidence type="ECO:0000313" key="2">
    <source>
        <dbReference type="EMBL" id="GBP79830.1"/>
    </source>
</evidence>
<feature type="region of interest" description="Disordered" evidence="1">
    <location>
        <begin position="25"/>
        <end position="81"/>
    </location>
</feature>
<dbReference type="Proteomes" id="UP000299102">
    <property type="component" value="Unassembled WGS sequence"/>
</dbReference>
<keyword evidence="3" id="KW-1185">Reference proteome</keyword>
<dbReference type="EMBL" id="BGZK01001433">
    <property type="protein sequence ID" value="GBP79830.1"/>
    <property type="molecule type" value="Genomic_DNA"/>
</dbReference>
<evidence type="ECO:0000256" key="1">
    <source>
        <dbReference type="SAM" id="MobiDB-lite"/>
    </source>
</evidence>
<organism evidence="2 3">
    <name type="scientific">Eumeta variegata</name>
    <name type="common">Bagworm moth</name>
    <name type="synonym">Eumeta japonica</name>
    <dbReference type="NCBI Taxonomy" id="151549"/>
    <lineage>
        <taxon>Eukaryota</taxon>
        <taxon>Metazoa</taxon>
        <taxon>Ecdysozoa</taxon>
        <taxon>Arthropoda</taxon>
        <taxon>Hexapoda</taxon>
        <taxon>Insecta</taxon>
        <taxon>Pterygota</taxon>
        <taxon>Neoptera</taxon>
        <taxon>Endopterygota</taxon>
        <taxon>Lepidoptera</taxon>
        <taxon>Glossata</taxon>
        <taxon>Ditrysia</taxon>
        <taxon>Tineoidea</taxon>
        <taxon>Psychidae</taxon>
        <taxon>Oiketicinae</taxon>
        <taxon>Eumeta</taxon>
    </lineage>
</organism>
<reference evidence="2 3" key="1">
    <citation type="journal article" date="2019" name="Commun. Biol.">
        <title>The bagworm genome reveals a unique fibroin gene that provides high tensile strength.</title>
        <authorList>
            <person name="Kono N."/>
            <person name="Nakamura H."/>
            <person name="Ohtoshi R."/>
            <person name="Tomita M."/>
            <person name="Numata K."/>
            <person name="Arakawa K."/>
        </authorList>
    </citation>
    <scope>NUCLEOTIDE SEQUENCE [LARGE SCALE GENOMIC DNA]</scope>
</reference>
<proteinExistence type="predicted"/>
<dbReference type="AlphaFoldDB" id="A0A4C1YX74"/>
<comment type="caution">
    <text evidence="2">The sequence shown here is derived from an EMBL/GenBank/DDBJ whole genome shotgun (WGS) entry which is preliminary data.</text>
</comment>
<sequence>MTDPNSFSLSRSLYAARTSPLGRLRRKLIPTGSASAPSASFKNSRPASGSPSRVVASRAAAPLGRRGSTNKNNNRNAPSEIHIFTPRSLADIKKERVSPKDLFALRHWLTPAVVFRRGAV</sequence>
<gene>
    <name evidence="2" type="ORF">EVAR_50165_1</name>
</gene>
<protein>
    <submittedName>
        <fullName evidence="2">Uncharacterized protein</fullName>
    </submittedName>
</protein>
<evidence type="ECO:0000313" key="3">
    <source>
        <dbReference type="Proteomes" id="UP000299102"/>
    </source>
</evidence>
<accession>A0A4C1YX74</accession>
<feature type="compositionally biased region" description="Polar residues" evidence="1">
    <location>
        <begin position="67"/>
        <end position="77"/>
    </location>
</feature>
<name>A0A4C1YX74_EUMVA</name>
<feature type="compositionally biased region" description="Low complexity" evidence="1">
    <location>
        <begin position="46"/>
        <end position="62"/>
    </location>
</feature>
<feature type="compositionally biased region" description="Polar residues" evidence="1">
    <location>
        <begin position="32"/>
        <end position="45"/>
    </location>
</feature>